<keyword evidence="4" id="KW-0812">Transmembrane</keyword>
<organism evidence="5 6">
    <name type="scientific">Lachancea lanzarotensis</name>
    <dbReference type="NCBI Taxonomy" id="1245769"/>
    <lineage>
        <taxon>Eukaryota</taxon>
        <taxon>Fungi</taxon>
        <taxon>Dikarya</taxon>
        <taxon>Ascomycota</taxon>
        <taxon>Saccharomycotina</taxon>
        <taxon>Saccharomycetes</taxon>
        <taxon>Saccharomycetales</taxon>
        <taxon>Saccharomycetaceae</taxon>
        <taxon>Lachancea</taxon>
    </lineage>
</organism>
<evidence type="ECO:0000313" key="5">
    <source>
        <dbReference type="EMBL" id="CEP63792.1"/>
    </source>
</evidence>
<dbReference type="RefSeq" id="XP_022630004.1">
    <property type="nucleotide sequence ID" value="XM_022770689.1"/>
</dbReference>
<dbReference type="PANTHER" id="PTHR31306:SF5">
    <property type="entry name" value="ALPHA-1,6-MANNOSYLTRANSFERASE MNN10-RELATED"/>
    <property type="match status" value="1"/>
</dbReference>
<proteinExistence type="inferred from homology"/>
<evidence type="ECO:0000313" key="6">
    <source>
        <dbReference type="Proteomes" id="UP000054304"/>
    </source>
</evidence>
<dbReference type="HOGENOM" id="CLU_021434_0_0_1"/>
<evidence type="ECO:0000256" key="4">
    <source>
        <dbReference type="SAM" id="Phobius"/>
    </source>
</evidence>
<dbReference type="OrthoDB" id="407658at2759"/>
<dbReference type="GeneID" id="34687312"/>
<keyword evidence="6" id="KW-1185">Reference proteome</keyword>
<dbReference type="Gene3D" id="3.90.550.10">
    <property type="entry name" value="Spore Coat Polysaccharide Biosynthesis Protein SpsA, Chain A"/>
    <property type="match status" value="1"/>
</dbReference>
<feature type="transmembrane region" description="Helical" evidence="4">
    <location>
        <begin position="40"/>
        <end position="62"/>
    </location>
</feature>
<comment type="similarity">
    <text evidence="1">Belongs to the glycosyltransferase 34 family.</text>
</comment>
<reference evidence="5 6" key="1">
    <citation type="submission" date="2014-12" db="EMBL/GenBank/DDBJ databases">
        <authorList>
            <person name="Neuveglise Cecile"/>
        </authorList>
    </citation>
    <scope>NUCLEOTIDE SEQUENCE [LARGE SCALE GENOMIC DNA]</scope>
    <source>
        <strain evidence="5 6">CBS 12615</strain>
    </source>
</reference>
<dbReference type="Proteomes" id="UP000054304">
    <property type="component" value="Unassembled WGS sequence"/>
</dbReference>
<dbReference type="Pfam" id="PF05637">
    <property type="entry name" value="Glyco_transf_34"/>
    <property type="match status" value="1"/>
</dbReference>
<dbReference type="GO" id="GO:0000917">
    <property type="term" value="P:division septum assembly"/>
    <property type="evidence" value="ECO:0007669"/>
    <property type="project" value="EnsemblFungi"/>
</dbReference>
<dbReference type="GO" id="GO:0000009">
    <property type="term" value="F:alpha-1,6-mannosyltransferase activity"/>
    <property type="evidence" value="ECO:0007669"/>
    <property type="project" value="EnsemblFungi"/>
</dbReference>
<dbReference type="GO" id="GO:0000032">
    <property type="term" value="P:cell wall mannoprotein biosynthetic process"/>
    <property type="evidence" value="ECO:0007669"/>
    <property type="project" value="EnsemblFungi"/>
</dbReference>
<sequence length="337" mass="40260">MSYSMPFNAVYEDEKKRQLDYKRRSPLDRIGSAIARHRKIALGVFCTLFVVFWFGFSQFTLFARNPKIVLILAVNDGGGVHKWKGEQDWAIERISIQNKRGYAKRHGYGLTIKDMRTAKRYSHEYREGWQKVEVLRQTMREFPEAEWFWWLDPETLIMEPQLSLEDHLFKRMDALSYRALDDFNPLQLPSDIPYVDYSEQPELFITQDCGGFNLGSFLIKNSDWSKLLLDVWWDPVCYEQKHMMWEHREQDALEALYAREPWIREKTAFLPLRSINAFPPGACSEFSDDTRYFYSEEERDFVVNMAGCSFGRDCWAEMQRYGTLLETHNRKWWRSFF</sequence>
<dbReference type="InterPro" id="IPR008630">
    <property type="entry name" value="Glyco_trans_34"/>
</dbReference>
<evidence type="ECO:0000256" key="3">
    <source>
        <dbReference type="ARBA" id="ARBA00022679"/>
    </source>
</evidence>
<accession>A0A0C7N0X3</accession>
<dbReference type="FunFam" id="3.90.550.10:FF:000117">
    <property type="entry name" value="Glycosyltransferase family 34 protein"/>
    <property type="match status" value="1"/>
</dbReference>
<keyword evidence="4" id="KW-1133">Transmembrane helix</keyword>
<dbReference type="GO" id="GO:0000136">
    <property type="term" value="C:mannan polymerase complex"/>
    <property type="evidence" value="ECO:0007669"/>
    <property type="project" value="EnsemblFungi"/>
</dbReference>
<protein>
    <submittedName>
        <fullName evidence="5">LALA0S09e02608g1_1</fullName>
    </submittedName>
</protein>
<name>A0A0C7N0X3_9SACH</name>
<dbReference type="GO" id="GO:0007114">
    <property type="term" value="P:cell budding"/>
    <property type="evidence" value="ECO:0007669"/>
    <property type="project" value="EnsemblFungi"/>
</dbReference>
<keyword evidence="2" id="KW-0328">Glycosyltransferase</keyword>
<keyword evidence="3" id="KW-0808">Transferase</keyword>
<dbReference type="AlphaFoldDB" id="A0A0C7N0X3"/>
<evidence type="ECO:0000256" key="1">
    <source>
        <dbReference type="ARBA" id="ARBA00005664"/>
    </source>
</evidence>
<dbReference type="GO" id="GO:0006487">
    <property type="term" value="P:protein N-linked glycosylation"/>
    <property type="evidence" value="ECO:0007669"/>
    <property type="project" value="EnsemblFungi"/>
</dbReference>
<dbReference type="STRING" id="1245769.A0A0C7N0X3"/>
<keyword evidence="4" id="KW-0472">Membrane</keyword>
<gene>
    <name evidence="5" type="ORF">LALA0_S09e02608g</name>
</gene>
<dbReference type="EMBL" id="LN736368">
    <property type="protein sequence ID" value="CEP63792.1"/>
    <property type="molecule type" value="Genomic_DNA"/>
</dbReference>
<evidence type="ECO:0000256" key="2">
    <source>
        <dbReference type="ARBA" id="ARBA00022676"/>
    </source>
</evidence>
<dbReference type="PANTHER" id="PTHR31306">
    <property type="entry name" value="ALPHA-1,6-MANNOSYLTRANSFERASE MNN11-RELATED"/>
    <property type="match status" value="1"/>
</dbReference>
<dbReference type="InterPro" id="IPR029044">
    <property type="entry name" value="Nucleotide-diphossugar_trans"/>
</dbReference>